<protein>
    <submittedName>
        <fullName evidence="3">Uncharacterized protein</fullName>
    </submittedName>
</protein>
<evidence type="ECO:0000313" key="3">
    <source>
        <dbReference type="WBParaSite" id="MhA1_Contig418.frz3.gene6"/>
    </source>
</evidence>
<dbReference type="Proteomes" id="UP000095281">
    <property type="component" value="Unplaced"/>
</dbReference>
<feature type="region of interest" description="Disordered" evidence="1">
    <location>
        <begin position="119"/>
        <end position="171"/>
    </location>
</feature>
<evidence type="ECO:0000256" key="1">
    <source>
        <dbReference type="SAM" id="MobiDB-lite"/>
    </source>
</evidence>
<proteinExistence type="predicted"/>
<reference evidence="3" key="1">
    <citation type="submission" date="2016-11" db="UniProtKB">
        <authorList>
            <consortium name="WormBaseParasite"/>
        </authorList>
    </citation>
    <scope>IDENTIFICATION</scope>
</reference>
<organism evidence="2 3">
    <name type="scientific">Meloidogyne hapla</name>
    <name type="common">Root-knot nematode worm</name>
    <dbReference type="NCBI Taxonomy" id="6305"/>
    <lineage>
        <taxon>Eukaryota</taxon>
        <taxon>Metazoa</taxon>
        <taxon>Ecdysozoa</taxon>
        <taxon>Nematoda</taxon>
        <taxon>Chromadorea</taxon>
        <taxon>Rhabditida</taxon>
        <taxon>Tylenchina</taxon>
        <taxon>Tylenchomorpha</taxon>
        <taxon>Tylenchoidea</taxon>
        <taxon>Meloidogynidae</taxon>
        <taxon>Meloidogyninae</taxon>
        <taxon>Meloidogyne</taxon>
    </lineage>
</organism>
<feature type="compositionally biased region" description="Polar residues" evidence="1">
    <location>
        <begin position="122"/>
        <end position="142"/>
    </location>
</feature>
<keyword evidence="2" id="KW-1185">Reference proteome</keyword>
<dbReference type="AlphaFoldDB" id="A0A1I8BPP1"/>
<dbReference type="WBParaSite" id="MhA1_Contig418.frz3.gene6">
    <property type="protein sequence ID" value="MhA1_Contig418.frz3.gene6"/>
    <property type="gene ID" value="MhA1_Contig418.frz3.gene6"/>
</dbReference>
<name>A0A1I8BPP1_MELHA</name>
<evidence type="ECO:0000313" key="2">
    <source>
        <dbReference type="Proteomes" id="UP000095281"/>
    </source>
</evidence>
<sequence>MPFPQENFPKFPQVFRMPLNGNNYFGEANNGFGQNYQLRQGFGVPQMSNNYFGQTEQLRNLLGMNEGMPQQPYFHNQFQMPPINNPQFAPPPYFQFQQRPFHDQPSTFPEGFQSGVEENKGVEQTSSSQAMPQENNQKSSIFGESKGKGETETNGQIGGSSESNSESTSLPSFLRGAQNEFIEEYKRIIREPNLPYNEQVALMDQLVKKLDLDRQVVEKGDFLEDYDR</sequence>
<feature type="compositionally biased region" description="Low complexity" evidence="1">
    <location>
        <begin position="160"/>
        <end position="171"/>
    </location>
</feature>
<accession>A0A1I8BPP1</accession>